<evidence type="ECO:0000313" key="2">
    <source>
        <dbReference type="EMBL" id="KNC70639.1"/>
    </source>
</evidence>
<keyword evidence="3" id="KW-1185">Reference proteome</keyword>
<evidence type="ECO:0000256" key="1">
    <source>
        <dbReference type="SAM" id="MobiDB-lite"/>
    </source>
</evidence>
<organism evidence="2 3">
    <name type="scientific">Sphaeroforma arctica JP610</name>
    <dbReference type="NCBI Taxonomy" id="667725"/>
    <lineage>
        <taxon>Eukaryota</taxon>
        <taxon>Ichthyosporea</taxon>
        <taxon>Ichthyophonida</taxon>
        <taxon>Sphaeroforma</taxon>
    </lineage>
</organism>
<dbReference type="EMBL" id="KQ250593">
    <property type="protein sequence ID" value="KNC70639.1"/>
    <property type="molecule type" value="Genomic_DNA"/>
</dbReference>
<protein>
    <submittedName>
        <fullName evidence="2">Uncharacterized protein</fullName>
    </submittedName>
</protein>
<gene>
    <name evidence="2" type="ORF">SARC_16831</name>
</gene>
<dbReference type="GeneID" id="25917335"/>
<name>A0A0L0F206_9EUKA</name>
<proteinExistence type="predicted"/>
<accession>A0A0L0F206</accession>
<dbReference type="Proteomes" id="UP000054560">
    <property type="component" value="Unassembled WGS sequence"/>
</dbReference>
<dbReference type="RefSeq" id="XP_014144541.1">
    <property type="nucleotide sequence ID" value="XM_014289066.1"/>
</dbReference>
<sequence>MAQPPADMASSLTCQTAATPNDLTLSPIPLEPPAHPSQCTSLDSQRDIAGAEVNAESGVQGAPFLDRMALSQLASESVPS</sequence>
<feature type="non-terminal residue" evidence="2">
    <location>
        <position position="80"/>
    </location>
</feature>
<dbReference type="AlphaFoldDB" id="A0A0L0F206"/>
<evidence type="ECO:0000313" key="3">
    <source>
        <dbReference type="Proteomes" id="UP000054560"/>
    </source>
</evidence>
<reference evidence="2 3" key="1">
    <citation type="submission" date="2011-02" db="EMBL/GenBank/DDBJ databases">
        <title>The Genome Sequence of Sphaeroforma arctica JP610.</title>
        <authorList>
            <consortium name="The Broad Institute Genome Sequencing Platform"/>
            <person name="Russ C."/>
            <person name="Cuomo C."/>
            <person name="Young S.K."/>
            <person name="Zeng Q."/>
            <person name="Gargeya S."/>
            <person name="Alvarado L."/>
            <person name="Berlin A."/>
            <person name="Chapman S.B."/>
            <person name="Chen Z."/>
            <person name="Freedman E."/>
            <person name="Gellesch M."/>
            <person name="Goldberg J."/>
            <person name="Griggs A."/>
            <person name="Gujja S."/>
            <person name="Heilman E."/>
            <person name="Heiman D."/>
            <person name="Howarth C."/>
            <person name="Mehta T."/>
            <person name="Neiman D."/>
            <person name="Pearson M."/>
            <person name="Roberts A."/>
            <person name="Saif S."/>
            <person name="Shea T."/>
            <person name="Shenoy N."/>
            <person name="Sisk P."/>
            <person name="Stolte C."/>
            <person name="Sykes S."/>
            <person name="White J."/>
            <person name="Yandava C."/>
            <person name="Burger G."/>
            <person name="Gray M.W."/>
            <person name="Holland P.W.H."/>
            <person name="King N."/>
            <person name="Lang F.B.F."/>
            <person name="Roger A.J."/>
            <person name="Ruiz-Trillo I."/>
            <person name="Haas B."/>
            <person name="Nusbaum C."/>
            <person name="Birren B."/>
        </authorList>
    </citation>
    <scope>NUCLEOTIDE SEQUENCE [LARGE SCALE GENOMIC DNA]</scope>
    <source>
        <strain evidence="2 3">JP610</strain>
    </source>
</reference>
<feature type="region of interest" description="Disordered" evidence="1">
    <location>
        <begin position="19"/>
        <end position="44"/>
    </location>
</feature>